<keyword evidence="5" id="KW-1185">Reference proteome</keyword>
<feature type="region of interest" description="Disordered" evidence="1">
    <location>
        <begin position="361"/>
        <end position="388"/>
    </location>
</feature>
<dbReference type="PROSITE" id="PS51272">
    <property type="entry name" value="SLH"/>
    <property type="match status" value="3"/>
</dbReference>
<dbReference type="OrthoDB" id="185675at2"/>
<reference evidence="4 5" key="1">
    <citation type="submission" date="2019-02" db="EMBL/GenBank/DDBJ databases">
        <title>Paenibacillus sp. nov., isolated from surface-sterilized tissue of Thalictrum simplex L.</title>
        <authorList>
            <person name="Tuo L."/>
        </authorList>
    </citation>
    <scope>NUCLEOTIDE SEQUENCE [LARGE SCALE GENOMIC DNA]</scope>
    <source>
        <strain evidence="4 5">N2SHLJ1</strain>
    </source>
</reference>
<proteinExistence type="predicted"/>
<dbReference type="PANTHER" id="PTHR43308:SF5">
    <property type="entry name" value="S-LAYER PROTEIN _ PEPTIDOGLYCAN ENDO-BETA-N-ACETYLGLUCOSAMINIDASE"/>
    <property type="match status" value="1"/>
</dbReference>
<evidence type="ECO:0000313" key="5">
    <source>
        <dbReference type="Proteomes" id="UP000293142"/>
    </source>
</evidence>
<feature type="domain" description="SLH" evidence="3">
    <location>
        <begin position="37"/>
        <end position="99"/>
    </location>
</feature>
<feature type="domain" description="SLH" evidence="3">
    <location>
        <begin position="156"/>
        <end position="219"/>
    </location>
</feature>
<organism evidence="4 5">
    <name type="scientific">Paenibacillus thalictri</name>
    <dbReference type="NCBI Taxonomy" id="2527873"/>
    <lineage>
        <taxon>Bacteria</taxon>
        <taxon>Bacillati</taxon>
        <taxon>Bacillota</taxon>
        <taxon>Bacilli</taxon>
        <taxon>Bacillales</taxon>
        <taxon>Paenibacillaceae</taxon>
        <taxon>Paenibacillus</taxon>
    </lineage>
</organism>
<evidence type="ECO:0000256" key="1">
    <source>
        <dbReference type="SAM" id="MobiDB-lite"/>
    </source>
</evidence>
<dbReference type="Pfam" id="PF12733">
    <property type="entry name" value="Cadherin-like"/>
    <property type="match status" value="7"/>
</dbReference>
<dbReference type="InterPro" id="IPR051465">
    <property type="entry name" value="Cell_Envelope_Struct_Comp"/>
</dbReference>
<name>A0A4Q9DVF8_9BACL</name>
<accession>A0A4Q9DVF8</accession>
<dbReference type="EMBL" id="SIRE01000003">
    <property type="protein sequence ID" value="TBL81024.1"/>
    <property type="molecule type" value="Genomic_DNA"/>
</dbReference>
<feature type="chain" id="PRO_5020260940" description="SLH domain-containing protein" evidence="2">
    <location>
        <begin position="31"/>
        <end position="1455"/>
    </location>
</feature>
<keyword evidence="2" id="KW-0732">Signal</keyword>
<feature type="domain" description="SLH" evidence="3">
    <location>
        <begin position="100"/>
        <end position="155"/>
    </location>
</feature>
<evidence type="ECO:0000259" key="3">
    <source>
        <dbReference type="PROSITE" id="PS51272"/>
    </source>
</evidence>
<dbReference type="PANTHER" id="PTHR43308">
    <property type="entry name" value="OUTER MEMBRANE PROTEIN ALPHA-RELATED"/>
    <property type="match status" value="1"/>
</dbReference>
<gene>
    <name evidence="4" type="ORF">EYB31_02705</name>
</gene>
<protein>
    <recommendedName>
        <fullName evidence="3">SLH domain-containing protein</fullName>
    </recommendedName>
</protein>
<sequence>MLRKRLRSRFLSFTLTLSIGLQLLPVAALAAEPVSTTDVPTYADTRGHWAGASIERWSGYGVVEGSEGRFRPDESITRAELAAVIDRMLRYERLSNETFSDLPANAWYADNMRHVAASGVMQGASGKAFPNDNVTREETAVMLGRAFQITGASANPSQFSDNGQIADWAAPIVKRMSEKGYITGRPDGKFDPKASVTRAEVVKMLDTMIQGYYNKPGEYTAPNNALNGNVLINTRGVKINGMSIDGNLYLAPGIGKDDVALENVHVADTAYVWGGGSLNLKGNSDFSAVVAENSLIRLDKEARIGELQVKAPLAVEGEGKINKVFVAREGSGAAFGSWPGEVVLGAGADLVVKGEKYTNSRSSDVVVSPTTPSNSANSSGTSSSGSSSSSYILRSGNSSLSGLTVGADVGKALLSPAFAAGTVEYTATVSTIAAKVTVNVPAADAGATVAITVSGTGASLTGSEVTLATSGDTVITVKVTAANGTVTEYKTTVSKALSHDSSLSGLSFTADAGPAALVPAFVSGTYTYAAAVSTAASKVTVSAAAAGAGAAVEITASGTGASVAGSEVTLATAGDTVITVKVTAADGTVTEYKTTVSKTLGHDSSLSALSLTADVGTATLSPAFAAGTYAYTASVSTAASTITVNAAATGAGIGATVVVTVSGTGASAAGNVVTLASSGATTITVTVTAVDGTVTEYTTTVSKTLSHDSSLSVLSLTPDTGTAAFAPVFASGTYAYTASVATAVYTVTVNATAAGAGAAVTVTVAGIGASASGSTVTLAANGVTTITVKVTAEDGTFTEYTVAVAKKDIISFAGTSSLSTLIGGLPGAYTVLGSGGSENVALVYPGVGPHDYSANSAVLAIAKEVTQKSTLTKLSADFTNNMVLALVGTMLTVKADLYVDDNNDGVYEKQAGLQLLPAYTGILTLGTRTEASDDTLNISLEAGSKVLVVFHMEAAGLSLINTVSGNVAAELTLVPSNSPSGNSKLNSLSLTANVGPAALSPAFAAGTLAYATNVSEAASRMNVNAIAAAAGAGATVAVTASGTGASASGNTVTLASSGATTITVTVTAADSTVTSYTITVNKNLNHNSSLSGLSLTPNVGTAALSPVFAAGTLAYTSAVSTAAATVTVNATAAGAGATVDVTASGTGASASGNTVTLASSGTTTVTVTVTAADGATTSYTVTVDKSLSHDSSLSALSLTPNTGSATLDPTFVAGTHAYTASVTSAVYMVTVNATAAGTGATVSVTASGTGASATGNAVTLATSGATTITVTVTSADGSTTAYTVTVSKSTTFSFTGTSTVTTLLGGLAGPYSVLGTSGGENISTVYQSSSMDLSTNSTALAHAQVVSQGSTLKKFSAKFKNNLAMTLVGSALTVYAEVFADDNNDGVFEPKASLTLTPDYTGVVAIEEQVAENQDNLNVSITAGSKLLVVFHMTASGLMLVNAVPGTVEATLVLE</sequence>
<evidence type="ECO:0000313" key="4">
    <source>
        <dbReference type="EMBL" id="TBL81024.1"/>
    </source>
</evidence>
<dbReference type="InterPro" id="IPR001119">
    <property type="entry name" value="SLH_dom"/>
</dbReference>
<dbReference type="Proteomes" id="UP000293142">
    <property type="component" value="Unassembled WGS sequence"/>
</dbReference>
<comment type="caution">
    <text evidence="4">The sequence shown here is derived from an EMBL/GenBank/DDBJ whole genome shotgun (WGS) entry which is preliminary data.</text>
</comment>
<dbReference type="Pfam" id="PF00395">
    <property type="entry name" value="SLH"/>
    <property type="match status" value="3"/>
</dbReference>
<dbReference type="RefSeq" id="WP_131011738.1">
    <property type="nucleotide sequence ID" value="NZ_SIRE01000003.1"/>
</dbReference>
<evidence type="ECO:0000256" key="2">
    <source>
        <dbReference type="SAM" id="SignalP"/>
    </source>
</evidence>
<feature type="signal peptide" evidence="2">
    <location>
        <begin position="1"/>
        <end position="30"/>
    </location>
</feature>
<dbReference type="InterPro" id="IPR025883">
    <property type="entry name" value="Cadherin-like_domain"/>
</dbReference>